<name>A0A0K6IY87_9PROT</name>
<dbReference type="PANTHER" id="PTHR31609">
    <property type="entry name" value="YDJC DEACETYLASE FAMILY MEMBER"/>
    <property type="match status" value="1"/>
</dbReference>
<dbReference type="RefSeq" id="WP_072247999.1">
    <property type="nucleotide sequence ID" value="NZ_CYHH01000019.1"/>
</dbReference>
<evidence type="ECO:0000256" key="3">
    <source>
        <dbReference type="ARBA" id="ARBA00022801"/>
    </source>
</evidence>
<keyword evidence="3 6" id="KW-0378">Hydrolase</keyword>
<evidence type="ECO:0000256" key="1">
    <source>
        <dbReference type="ARBA" id="ARBA00001946"/>
    </source>
</evidence>
<dbReference type="AlphaFoldDB" id="A0A0K6IY87"/>
<dbReference type="PANTHER" id="PTHR31609:SF1">
    <property type="entry name" value="CARBOHYDRATE DEACETYLASE"/>
    <property type="match status" value="1"/>
</dbReference>
<dbReference type="Gene3D" id="3.20.20.370">
    <property type="entry name" value="Glycoside hydrolase/deacetylase"/>
    <property type="match status" value="1"/>
</dbReference>
<comment type="cofactor">
    <cofactor evidence="1">
        <name>Mg(2+)</name>
        <dbReference type="ChEBI" id="CHEBI:18420"/>
    </cofactor>
</comment>
<dbReference type="InterPro" id="IPR006879">
    <property type="entry name" value="YdjC-like"/>
</dbReference>
<reference evidence="7" key="1">
    <citation type="submission" date="2015-08" db="EMBL/GenBank/DDBJ databases">
        <authorList>
            <person name="Babu N.S."/>
            <person name="Beckwith C.J."/>
            <person name="Beseler K.G."/>
            <person name="Brison A."/>
            <person name="Carone J.V."/>
            <person name="Caskin T.P."/>
            <person name="Diamond M."/>
            <person name="Durham M.E."/>
            <person name="Foxe J.M."/>
            <person name="Go M."/>
            <person name="Henderson B.A."/>
            <person name="Jones I.B."/>
            <person name="McGettigan J.A."/>
            <person name="Micheletti S.J."/>
            <person name="Nasrallah M.E."/>
            <person name="Ortiz D."/>
            <person name="Piller C.R."/>
            <person name="Privatt S.R."/>
            <person name="Schneider S.L."/>
            <person name="Sharp S."/>
            <person name="Smith T.C."/>
            <person name="Stanton J.D."/>
            <person name="Ullery H.E."/>
            <person name="Wilson R.J."/>
            <person name="Serrano M.G."/>
            <person name="Buck G."/>
            <person name="Lee V."/>
            <person name="Wang Y."/>
            <person name="Carvalho R."/>
            <person name="Voegtly L."/>
            <person name="Shi R."/>
            <person name="Duckworth R."/>
            <person name="Johnson A."/>
            <person name="Loviza R."/>
            <person name="Walstead R."/>
            <person name="Shah Z."/>
            <person name="Kiflezghi M."/>
            <person name="Wade K."/>
            <person name="Ball S.L."/>
            <person name="Bradley K.W."/>
            <person name="Asai D.J."/>
            <person name="Bowman C.A."/>
            <person name="Russell D.A."/>
            <person name="Pope W.H."/>
            <person name="Jacobs-Sera D."/>
            <person name="Hendrix R.W."/>
            <person name="Hatfull G.F."/>
        </authorList>
    </citation>
    <scope>NUCLEOTIDE SEQUENCE [LARGE SCALE GENOMIC DNA]</scope>
    <source>
        <strain evidence="7">JCM 19170</strain>
    </source>
</reference>
<dbReference type="SUPFAM" id="SSF88713">
    <property type="entry name" value="Glycoside hydrolase/deacetylase"/>
    <property type="match status" value="1"/>
</dbReference>
<keyword evidence="2" id="KW-0479">Metal-binding</keyword>
<protein>
    <submittedName>
        <fullName evidence="6">Predicted glycoside hydrolase or deacetylase ChbG, UPF0249 family</fullName>
    </submittedName>
</protein>
<accession>A0A0K6IY87</accession>
<evidence type="ECO:0000256" key="4">
    <source>
        <dbReference type="ARBA" id="ARBA00022842"/>
    </source>
</evidence>
<proteinExistence type="predicted"/>
<evidence type="ECO:0000256" key="2">
    <source>
        <dbReference type="ARBA" id="ARBA00022723"/>
    </source>
</evidence>
<dbReference type="OrthoDB" id="5295855at2"/>
<gene>
    <name evidence="6" type="ORF">Ga0061068_11914</name>
</gene>
<dbReference type="GO" id="GO:0005975">
    <property type="term" value="P:carbohydrate metabolic process"/>
    <property type="evidence" value="ECO:0007669"/>
    <property type="project" value="InterPro"/>
</dbReference>
<dbReference type="Pfam" id="PF04794">
    <property type="entry name" value="YdjC"/>
    <property type="match status" value="1"/>
</dbReference>
<dbReference type="GO" id="GO:0019213">
    <property type="term" value="F:deacetylase activity"/>
    <property type="evidence" value="ECO:0007669"/>
    <property type="project" value="TreeGrafter"/>
</dbReference>
<dbReference type="CDD" id="cd10807">
    <property type="entry name" value="YdjC_like_3"/>
    <property type="match status" value="1"/>
</dbReference>
<keyword evidence="5" id="KW-0119">Carbohydrate metabolism</keyword>
<keyword evidence="4" id="KW-0460">Magnesium</keyword>
<dbReference type="GO" id="GO:0046872">
    <property type="term" value="F:metal ion binding"/>
    <property type="evidence" value="ECO:0007669"/>
    <property type="project" value="UniProtKB-KW"/>
</dbReference>
<dbReference type="Proteomes" id="UP000182108">
    <property type="component" value="Unassembled WGS sequence"/>
</dbReference>
<dbReference type="GO" id="GO:0016787">
    <property type="term" value="F:hydrolase activity"/>
    <property type="evidence" value="ECO:0007669"/>
    <property type="project" value="UniProtKB-KW"/>
</dbReference>
<sequence>MDVHFEKSGVLALTPPPVLASLPADVSRETAAPVRRTFVLCADDYGIAPGVNRAIEHLIELRRVTATSAMVTLPCWKRDAPGLAALARVTGAQVGLHLTLTEQRSASPARGLAQDGRLPSLRSLLLRALAKRLPATAVAEEIRAQFDAFEDVWGAPPAFVDGHQHVHLLPTVREALIAEILRRYAPGTLWVRDCRETVQRIRARGVGVRKALFLRRLGRGLKAALLAHGIAHNQGFSGLHDFKETPPFREKMGRFLSALGPRALVHVHPGRVDAALLAVDALTAPREWEYGYLASDAFAEDCARLGVWPSLPAWNGTPSKAQEYALFCTA</sequence>
<dbReference type="EMBL" id="CYHH01000019">
    <property type="protein sequence ID" value="CUB08063.1"/>
    <property type="molecule type" value="Genomic_DNA"/>
</dbReference>
<evidence type="ECO:0000313" key="6">
    <source>
        <dbReference type="EMBL" id="CUB08063.1"/>
    </source>
</evidence>
<organism evidence="6 7">
    <name type="scientific">Tepidiphilus thermophilus</name>
    <dbReference type="NCBI Taxonomy" id="876478"/>
    <lineage>
        <taxon>Bacteria</taxon>
        <taxon>Pseudomonadati</taxon>
        <taxon>Pseudomonadota</taxon>
        <taxon>Hydrogenophilia</taxon>
        <taxon>Hydrogenophilales</taxon>
        <taxon>Hydrogenophilaceae</taxon>
        <taxon>Tepidiphilus</taxon>
    </lineage>
</organism>
<keyword evidence="7" id="KW-1185">Reference proteome</keyword>
<dbReference type="InterPro" id="IPR011330">
    <property type="entry name" value="Glyco_hydro/deAcase_b/a-brl"/>
</dbReference>
<evidence type="ECO:0000313" key="7">
    <source>
        <dbReference type="Proteomes" id="UP000182108"/>
    </source>
</evidence>
<evidence type="ECO:0000256" key="5">
    <source>
        <dbReference type="ARBA" id="ARBA00023277"/>
    </source>
</evidence>